<evidence type="ECO:0000313" key="2">
    <source>
        <dbReference type="EMBL" id="XDQ46579.1"/>
    </source>
</evidence>
<dbReference type="InterPro" id="IPR013783">
    <property type="entry name" value="Ig-like_fold"/>
</dbReference>
<proteinExistence type="predicted"/>
<dbReference type="SMART" id="SM00429">
    <property type="entry name" value="IPT"/>
    <property type="match status" value="2"/>
</dbReference>
<name>A0AB39R0I9_9ACTN</name>
<feature type="domain" description="IPT/TIG" evidence="1">
    <location>
        <begin position="183"/>
        <end position="266"/>
    </location>
</feature>
<sequence>MATITSLVDTTTTTNQGTAGDTLHINGTGLGTTTRVNFGSLSVSSGLTVTPTQVSLTIPSAQCAGQVSVSVTSSTNVTSNALPFFFVASPSVTGAGTTCGPAAGGTSVTVFGSNFLTGTGATVGGTAVTPTPTFTSSNQVTITTPAHTMTPGSCVDTVDIEVTTAGGTSVPSGSLSQFSYYAAPTITSLSPGTGTAGDEIAVNGTCFIDVSAVTFSDGTNTIPATWTALGNNLLSTIVPTGLTPGAGTITVTTCGGPSNAQAFTIT</sequence>
<dbReference type="RefSeq" id="WP_369225575.1">
    <property type="nucleotide sequence ID" value="NZ_CP163441.1"/>
</dbReference>
<feature type="domain" description="IPT/TIG" evidence="1">
    <location>
        <begin position="89"/>
        <end position="181"/>
    </location>
</feature>
<dbReference type="InterPro" id="IPR002909">
    <property type="entry name" value="IPT_dom"/>
</dbReference>
<dbReference type="EMBL" id="CP163441">
    <property type="protein sequence ID" value="XDQ46579.1"/>
    <property type="molecule type" value="Genomic_DNA"/>
</dbReference>
<dbReference type="InterPro" id="IPR014756">
    <property type="entry name" value="Ig_E-set"/>
</dbReference>
<dbReference type="SUPFAM" id="SSF81296">
    <property type="entry name" value="E set domains"/>
    <property type="match status" value="3"/>
</dbReference>
<accession>A0AB39R0I9</accession>
<organism evidence="2">
    <name type="scientific">Streptomyces sp. R39</name>
    <dbReference type="NCBI Taxonomy" id="3238631"/>
    <lineage>
        <taxon>Bacteria</taxon>
        <taxon>Bacillati</taxon>
        <taxon>Actinomycetota</taxon>
        <taxon>Actinomycetes</taxon>
        <taxon>Kitasatosporales</taxon>
        <taxon>Streptomycetaceae</taxon>
        <taxon>Streptomyces</taxon>
    </lineage>
</organism>
<protein>
    <submittedName>
        <fullName evidence="2">IPT/TIG domain-containing protein</fullName>
    </submittedName>
</protein>
<dbReference type="AlphaFoldDB" id="A0AB39R0I9"/>
<dbReference type="Pfam" id="PF01833">
    <property type="entry name" value="TIG"/>
    <property type="match status" value="3"/>
</dbReference>
<reference evidence="2" key="1">
    <citation type="submission" date="2024-07" db="EMBL/GenBank/DDBJ databases">
        <authorList>
            <person name="Yu S.T."/>
        </authorList>
    </citation>
    <scope>NUCLEOTIDE SEQUENCE</scope>
    <source>
        <strain evidence="2">R39</strain>
    </source>
</reference>
<evidence type="ECO:0000259" key="1">
    <source>
        <dbReference type="SMART" id="SM00429"/>
    </source>
</evidence>
<dbReference type="Gene3D" id="2.60.40.10">
    <property type="entry name" value="Immunoglobulins"/>
    <property type="match status" value="3"/>
</dbReference>
<dbReference type="GO" id="GO:0005975">
    <property type="term" value="P:carbohydrate metabolic process"/>
    <property type="evidence" value="ECO:0007669"/>
    <property type="project" value="UniProtKB-ARBA"/>
</dbReference>
<gene>
    <name evidence="2" type="ORF">AB5J52_32370</name>
</gene>